<dbReference type="PANTHER" id="PTHR12289:SF76">
    <property type="entry name" value="FAILED AXON CONNECTIONS HOMOLOG"/>
    <property type="match status" value="1"/>
</dbReference>
<dbReference type="InterPro" id="IPR036282">
    <property type="entry name" value="Glutathione-S-Trfase_C_sf"/>
</dbReference>
<dbReference type="Gene3D" id="1.20.1050.10">
    <property type="match status" value="1"/>
</dbReference>
<proteinExistence type="predicted"/>
<organism evidence="3 4">
    <name type="scientific">Dissostichus mawsoni</name>
    <name type="common">Antarctic cod</name>
    <dbReference type="NCBI Taxonomy" id="36200"/>
    <lineage>
        <taxon>Eukaryota</taxon>
        <taxon>Metazoa</taxon>
        <taxon>Chordata</taxon>
        <taxon>Craniata</taxon>
        <taxon>Vertebrata</taxon>
        <taxon>Euteleostomi</taxon>
        <taxon>Actinopterygii</taxon>
        <taxon>Neopterygii</taxon>
        <taxon>Teleostei</taxon>
        <taxon>Neoteleostei</taxon>
        <taxon>Acanthomorphata</taxon>
        <taxon>Eupercaria</taxon>
        <taxon>Perciformes</taxon>
        <taxon>Notothenioidei</taxon>
        <taxon>Nototheniidae</taxon>
        <taxon>Dissostichus</taxon>
    </lineage>
</organism>
<feature type="domain" description="Metaxin glutathione S-transferase" evidence="2">
    <location>
        <begin position="28"/>
        <end position="90"/>
    </location>
</feature>
<dbReference type="CDD" id="cd03193">
    <property type="entry name" value="GST_C_Metaxin"/>
    <property type="match status" value="1"/>
</dbReference>
<reference evidence="3 4" key="1">
    <citation type="submission" date="2020-03" db="EMBL/GenBank/DDBJ databases">
        <title>Dissostichus mawsoni Genome sequencing and assembly.</title>
        <authorList>
            <person name="Park H."/>
        </authorList>
    </citation>
    <scope>NUCLEOTIDE SEQUENCE [LARGE SCALE GENOMIC DNA]</scope>
    <source>
        <strain evidence="3">DM0001</strain>
        <tissue evidence="3">Muscle</tissue>
    </source>
</reference>
<gene>
    <name evidence="3" type="ORF">F7725_018887</name>
</gene>
<dbReference type="InterPro" id="IPR033468">
    <property type="entry name" value="Metaxin_GST"/>
</dbReference>
<protein>
    <recommendedName>
        <fullName evidence="2">Metaxin glutathione S-transferase domain-containing protein</fullName>
    </recommendedName>
</protein>
<dbReference type="Proteomes" id="UP000518266">
    <property type="component" value="Unassembled WGS sequence"/>
</dbReference>
<comment type="caution">
    <text evidence="3">The sequence shown here is derived from an EMBL/GenBank/DDBJ whole genome shotgun (WGS) entry which is preliminary data.</text>
</comment>
<feature type="region of interest" description="Disordered" evidence="1">
    <location>
        <begin position="134"/>
        <end position="163"/>
    </location>
</feature>
<evidence type="ECO:0000259" key="2">
    <source>
        <dbReference type="Pfam" id="PF17171"/>
    </source>
</evidence>
<evidence type="ECO:0000313" key="4">
    <source>
        <dbReference type="Proteomes" id="UP000518266"/>
    </source>
</evidence>
<dbReference type="InterPro" id="IPR050931">
    <property type="entry name" value="Mito_Protein_Transport_Metaxin"/>
</dbReference>
<dbReference type="SUPFAM" id="SSF47616">
    <property type="entry name" value="GST C-terminal domain-like"/>
    <property type="match status" value="1"/>
</dbReference>
<dbReference type="PANTHER" id="PTHR12289">
    <property type="entry name" value="METAXIN RELATED"/>
    <property type="match status" value="1"/>
</dbReference>
<accession>A0A7J5XSU8</accession>
<dbReference type="AlphaFoldDB" id="A0A7J5XSU8"/>
<dbReference type="EMBL" id="JAAKFY010000021">
    <property type="protein sequence ID" value="KAF3840170.1"/>
    <property type="molecule type" value="Genomic_DNA"/>
</dbReference>
<evidence type="ECO:0000256" key="1">
    <source>
        <dbReference type="SAM" id="MobiDB-lite"/>
    </source>
</evidence>
<sequence length="244" mass="27816">MNGSMVRREMYGHGIGRFSKEEVYTLMEKDMRTLATLLGDKKYFMGSKMSTLDATVFGHLAQAMWTLPGTRPEQLIKGELINLAMFCERMRRRFWPEWFVEVEDFYFEGESESSGSPTGLLDFGLFSRTNTLDDSDASSHSGGHSHTHSPKSDHSLFDSDVGTGSENDIQLKEEFIPDFETQKLVRKVNTEEMSHRVKSAASTKERCIHDRRHLTCYETMQLITTPPRVLTHKPTETGGDRSCD</sequence>
<dbReference type="GO" id="GO:0005737">
    <property type="term" value="C:cytoplasm"/>
    <property type="evidence" value="ECO:0007669"/>
    <property type="project" value="TreeGrafter"/>
</dbReference>
<dbReference type="Pfam" id="PF17171">
    <property type="entry name" value="GST_C_6"/>
    <property type="match status" value="1"/>
</dbReference>
<keyword evidence="4" id="KW-1185">Reference proteome</keyword>
<evidence type="ECO:0000313" key="3">
    <source>
        <dbReference type="EMBL" id="KAF3840170.1"/>
    </source>
</evidence>
<name>A0A7J5XSU8_DISMA</name>
<dbReference type="OrthoDB" id="8946638at2759"/>